<dbReference type="InterPro" id="IPR000489">
    <property type="entry name" value="Pterin-binding_dom"/>
</dbReference>
<evidence type="ECO:0000256" key="2">
    <source>
        <dbReference type="ARBA" id="ARBA00022603"/>
    </source>
</evidence>
<evidence type="ECO:0000313" key="8">
    <source>
        <dbReference type="EMBL" id="SVB25756.1"/>
    </source>
</evidence>
<dbReference type="GO" id="GO:0005829">
    <property type="term" value="C:cytosol"/>
    <property type="evidence" value="ECO:0007669"/>
    <property type="project" value="TreeGrafter"/>
</dbReference>
<keyword evidence="3" id="KW-0846">Cobalamin</keyword>
<evidence type="ECO:0000256" key="3">
    <source>
        <dbReference type="ARBA" id="ARBA00022628"/>
    </source>
</evidence>
<evidence type="ECO:0000256" key="5">
    <source>
        <dbReference type="ARBA" id="ARBA00022723"/>
    </source>
</evidence>
<dbReference type="GO" id="GO:0008705">
    <property type="term" value="F:methionine synthase activity"/>
    <property type="evidence" value="ECO:0007669"/>
    <property type="project" value="TreeGrafter"/>
</dbReference>
<name>A0A382CI01_9ZZZZ</name>
<dbReference type="PROSITE" id="PS50972">
    <property type="entry name" value="PTERIN_BINDING"/>
    <property type="match status" value="1"/>
</dbReference>
<reference evidence="8" key="1">
    <citation type="submission" date="2018-05" db="EMBL/GenBank/DDBJ databases">
        <authorList>
            <person name="Lanie J.A."/>
            <person name="Ng W.-L."/>
            <person name="Kazmierczak K.M."/>
            <person name="Andrzejewski T.M."/>
            <person name="Davidsen T.M."/>
            <person name="Wayne K.J."/>
            <person name="Tettelin H."/>
            <person name="Glass J.I."/>
            <person name="Rusch D."/>
            <person name="Podicherti R."/>
            <person name="Tsui H.-C.T."/>
            <person name="Winkler M.E."/>
        </authorList>
    </citation>
    <scope>NUCLEOTIDE SEQUENCE</scope>
</reference>
<dbReference type="Pfam" id="PF00809">
    <property type="entry name" value="Pterin_bind"/>
    <property type="match status" value="1"/>
</dbReference>
<gene>
    <name evidence="8" type="ORF">METZ01_LOCUS178610</name>
</gene>
<dbReference type="Gene3D" id="3.20.20.20">
    <property type="entry name" value="Dihydropteroate synthase-like"/>
    <property type="match status" value="1"/>
</dbReference>
<dbReference type="InterPro" id="IPR011005">
    <property type="entry name" value="Dihydropteroate_synth-like_sf"/>
</dbReference>
<dbReference type="SUPFAM" id="SSF51717">
    <property type="entry name" value="Dihydropteroate synthetase-like"/>
    <property type="match status" value="1"/>
</dbReference>
<dbReference type="GO" id="GO:0032259">
    <property type="term" value="P:methylation"/>
    <property type="evidence" value="ECO:0007669"/>
    <property type="project" value="UniProtKB-KW"/>
</dbReference>
<dbReference type="PANTHER" id="PTHR45833:SF1">
    <property type="entry name" value="METHIONINE SYNTHASE"/>
    <property type="match status" value="1"/>
</dbReference>
<accession>A0A382CI01</accession>
<protein>
    <recommendedName>
        <fullName evidence="7">Pterin-binding domain-containing protein</fullName>
    </recommendedName>
</protein>
<sequence>MLSGLEPLIITENINFVNIGERTNVTGSRKFLQLIKNEQFEDALEIARDQVLGGAQIIDVNMDEGMIDGVKAMTTFLNLIASEPEISRVPIMIDSSKWEIIEAGLKVVQGKSIVNSISLKEGEENFIFQAKTIKKYGAAVVVMAFDENGQADNFDRRIEICSRSYNLLLDQAGFEPEDIIFDPNVFPVATGMDEHRKNALDFFHATKWIRENLPHASVSGGVSNV</sequence>
<evidence type="ECO:0000256" key="4">
    <source>
        <dbReference type="ARBA" id="ARBA00022679"/>
    </source>
</evidence>
<dbReference type="InterPro" id="IPR050554">
    <property type="entry name" value="Met_Synthase/Corrinoid"/>
</dbReference>
<dbReference type="FunFam" id="3.20.20.20:FF:000002">
    <property type="entry name" value="Methionine synthase"/>
    <property type="match status" value="1"/>
</dbReference>
<evidence type="ECO:0000256" key="1">
    <source>
        <dbReference type="ARBA" id="ARBA00010398"/>
    </source>
</evidence>
<evidence type="ECO:0000256" key="6">
    <source>
        <dbReference type="ARBA" id="ARBA00023285"/>
    </source>
</evidence>
<feature type="domain" description="Pterin-binding" evidence="7">
    <location>
        <begin position="16"/>
        <end position="225"/>
    </location>
</feature>
<keyword evidence="5" id="KW-0479">Metal-binding</keyword>
<dbReference type="GO" id="GO:0046653">
    <property type="term" value="P:tetrahydrofolate metabolic process"/>
    <property type="evidence" value="ECO:0007669"/>
    <property type="project" value="TreeGrafter"/>
</dbReference>
<keyword evidence="4" id="KW-0808">Transferase</keyword>
<dbReference type="GO" id="GO:0050667">
    <property type="term" value="P:homocysteine metabolic process"/>
    <property type="evidence" value="ECO:0007669"/>
    <property type="project" value="TreeGrafter"/>
</dbReference>
<proteinExistence type="inferred from homology"/>
<keyword evidence="6" id="KW-0170">Cobalt</keyword>
<dbReference type="PANTHER" id="PTHR45833">
    <property type="entry name" value="METHIONINE SYNTHASE"/>
    <property type="match status" value="1"/>
</dbReference>
<feature type="non-terminal residue" evidence="8">
    <location>
        <position position="225"/>
    </location>
</feature>
<dbReference type="GO" id="GO:0046872">
    <property type="term" value="F:metal ion binding"/>
    <property type="evidence" value="ECO:0007669"/>
    <property type="project" value="UniProtKB-KW"/>
</dbReference>
<dbReference type="EMBL" id="UINC01034623">
    <property type="protein sequence ID" value="SVB25756.1"/>
    <property type="molecule type" value="Genomic_DNA"/>
</dbReference>
<keyword evidence="2" id="KW-0489">Methyltransferase</keyword>
<dbReference type="GO" id="GO:0031419">
    <property type="term" value="F:cobalamin binding"/>
    <property type="evidence" value="ECO:0007669"/>
    <property type="project" value="UniProtKB-KW"/>
</dbReference>
<dbReference type="AlphaFoldDB" id="A0A382CI01"/>
<evidence type="ECO:0000259" key="7">
    <source>
        <dbReference type="PROSITE" id="PS50972"/>
    </source>
</evidence>
<comment type="similarity">
    <text evidence="1">Belongs to the vitamin-B12 dependent methionine synthase family.</text>
</comment>
<organism evidence="8">
    <name type="scientific">marine metagenome</name>
    <dbReference type="NCBI Taxonomy" id="408172"/>
    <lineage>
        <taxon>unclassified sequences</taxon>
        <taxon>metagenomes</taxon>
        <taxon>ecological metagenomes</taxon>
    </lineage>
</organism>